<sequence length="486" mass="52174">MSPAGCIIEVAPESYALGCEPGKATVLRTGEHGITAVKDAEGEWRLLLAEASPLLLPKLCGALAKTQAVLFAVKPSKAAFLCPKTQLRLAAKAVLGCGCGLRLSGTNLHPPSTSTRTQRDVGVWFRGDSRGLWRLEVGGFFVEIPGRRPGKVGPRSVEMRAACGGVILDGSRLPVIASPQRLLTEGEKLDQGWDLLCRGKYLALELEDEKRHGIWLFCGGFFGRVLGPAVGPDSVVQPDLEIEATVGEVKSPGVFQDASGLMLGSFKLEDQQLQHTLPSGEVQNWKVRGMTFNPLAEAPEVDLSEGAKVKYWSVTVQKWIPATILSKNQVPHWALLQGRGRRTDAWPRNHIKEDQEEAGDLQRGLKLRESVQREQGKTEGGQKEGGEGEGKRKEGEGEEAEGEVKAEEIAVGEGEAEEIEGEDTGEEIEGEGKGEEGGGEEIEAEGKGEEAGEGDEGEGEGEEEGEGNKGEKHEEDGPHAKEGAWA</sequence>
<evidence type="ECO:0000256" key="1">
    <source>
        <dbReference type="SAM" id="MobiDB-lite"/>
    </source>
</evidence>
<feature type="compositionally biased region" description="Basic and acidic residues" evidence="1">
    <location>
        <begin position="366"/>
        <end position="395"/>
    </location>
</feature>
<dbReference type="Proteomes" id="UP001178507">
    <property type="component" value="Unassembled WGS sequence"/>
</dbReference>
<comment type="caution">
    <text evidence="2">The sequence shown here is derived from an EMBL/GenBank/DDBJ whole genome shotgun (WGS) entry which is preliminary data.</text>
</comment>
<proteinExistence type="predicted"/>
<protein>
    <submittedName>
        <fullName evidence="2">Uncharacterized protein</fullName>
    </submittedName>
</protein>
<feature type="compositionally biased region" description="Basic and acidic residues" evidence="1">
    <location>
        <begin position="466"/>
        <end position="486"/>
    </location>
</feature>
<name>A0AA36I794_9DINO</name>
<dbReference type="EMBL" id="CAUJNA010000890">
    <property type="protein sequence ID" value="CAJ1382299.1"/>
    <property type="molecule type" value="Genomic_DNA"/>
</dbReference>
<accession>A0AA36I794</accession>
<keyword evidence="3" id="KW-1185">Reference proteome</keyword>
<feature type="compositionally biased region" description="Acidic residues" evidence="1">
    <location>
        <begin position="414"/>
        <end position="429"/>
    </location>
</feature>
<gene>
    <name evidence="2" type="ORF">EVOR1521_LOCUS9698</name>
</gene>
<feature type="compositionally biased region" description="Acidic residues" evidence="1">
    <location>
        <begin position="451"/>
        <end position="465"/>
    </location>
</feature>
<organism evidence="2 3">
    <name type="scientific">Effrenium voratum</name>
    <dbReference type="NCBI Taxonomy" id="2562239"/>
    <lineage>
        <taxon>Eukaryota</taxon>
        <taxon>Sar</taxon>
        <taxon>Alveolata</taxon>
        <taxon>Dinophyceae</taxon>
        <taxon>Suessiales</taxon>
        <taxon>Symbiodiniaceae</taxon>
        <taxon>Effrenium</taxon>
    </lineage>
</organism>
<feature type="region of interest" description="Disordered" evidence="1">
    <location>
        <begin position="346"/>
        <end position="486"/>
    </location>
</feature>
<reference evidence="2" key="1">
    <citation type="submission" date="2023-08" db="EMBL/GenBank/DDBJ databases">
        <authorList>
            <person name="Chen Y."/>
            <person name="Shah S."/>
            <person name="Dougan E. K."/>
            <person name="Thang M."/>
            <person name="Chan C."/>
        </authorList>
    </citation>
    <scope>NUCLEOTIDE SEQUENCE</scope>
</reference>
<evidence type="ECO:0000313" key="3">
    <source>
        <dbReference type="Proteomes" id="UP001178507"/>
    </source>
</evidence>
<dbReference type="AlphaFoldDB" id="A0AA36I794"/>
<evidence type="ECO:0000313" key="2">
    <source>
        <dbReference type="EMBL" id="CAJ1382299.1"/>
    </source>
</evidence>